<organism evidence="3 4">
    <name type="scientific">Lentinula lateritia</name>
    <dbReference type="NCBI Taxonomy" id="40482"/>
    <lineage>
        <taxon>Eukaryota</taxon>
        <taxon>Fungi</taxon>
        <taxon>Dikarya</taxon>
        <taxon>Basidiomycota</taxon>
        <taxon>Agaricomycotina</taxon>
        <taxon>Agaricomycetes</taxon>
        <taxon>Agaricomycetidae</taxon>
        <taxon>Agaricales</taxon>
        <taxon>Marasmiineae</taxon>
        <taxon>Omphalotaceae</taxon>
        <taxon>Lentinula</taxon>
    </lineage>
</organism>
<evidence type="ECO:0008006" key="5">
    <source>
        <dbReference type="Google" id="ProtNLM"/>
    </source>
</evidence>
<reference evidence="3" key="1">
    <citation type="submission" date="2022-08" db="EMBL/GenBank/DDBJ databases">
        <title>A Global Phylogenomic Analysis of the Shiitake Genus Lentinula.</title>
        <authorList>
            <consortium name="DOE Joint Genome Institute"/>
            <person name="Sierra-Patev S."/>
            <person name="Min B."/>
            <person name="Naranjo-Ortiz M."/>
            <person name="Looney B."/>
            <person name="Konkel Z."/>
            <person name="Slot J.C."/>
            <person name="Sakamoto Y."/>
            <person name="Steenwyk J.L."/>
            <person name="Rokas A."/>
            <person name="Carro J."/>
            <person name="Camarero S."/>
            <person name="Ferreira P."/>
            <person name="Molpeceres G."/>
            <person name="Ruiz-Duenas F.J."/>
            <person name="Serrano A."/>
            <person name="Henrissat B."/>
            <person name="Drula E."/>
            <person name="Hughes K.W."/>
            <person name="Mata J.L."/>
            <person name="Ishikawa N.K."/>
            <person name="Vargas-Isla R."/>
            <person name="Ushijima S."/>
            <person name="Smith C.A."/>
            <person name="Ahrendt S."/>
            <person name="Andreopoulos W."/>
            <person name="He G."/>
            <person name="Labutti K."/>
            <person name="Lipzen A."/>
            <person name="Ng V."/>
            <person name="Riley R."/>
            <person name="Sandor L."/>
            <person name="Barry K."/>
            <person name="Martinez A.T."/>
            <person name="Xiao Y."/>
            <person name="Gibbons J.G."/>
            <person name="Terashima K."/>
            <person name="Grigoriev I.V."/>
            <person name="Hibbett D.S."/>
        </authorList>
    </citation>
    <scope>NUCLEOTIDE SEQUENCE</scope>
    <source>
        <strain evidence="3">RHP3577 ss4</strain>
    </source>
</reference>
<dbReference type="Proteomes" id="UP001150217">
    <property type="component" value="Unassembled WGS sequence"/>
</dbReference>
<evidence type="ECO:0000256" key="2">
    <source>
        <dbReference type="SAM" id="Phobius"/>
    </source>
</evidence>
<comment type="caution">
    <text evidence="3">The sequence shown here is derived from an EMBL/GenBank/DDBJ whole genome shotgun (WGS) entry which is preliminary data.</text>
</comment>
<keyword evidence="4" id="KW-1185">Reference proteome</keyword>
<proteinExistence type="predicted"/>
<name>A0ABQ8VA87_9AGAR</name>
<gene>
    <name evidence="3" type="ORF">C8R41DRAFT_921964</name>
</gene>
<evidence type="ECO:0000256" key="1">
    <source>
        <dbReference type="SAM" id="MobiDB-lite"/>
    </source>
</evidence>
<evidence type="ECO:0000313" key="4">
    <source>
        <dbReference type="Proteomes" id="UP001150217"/>
    </source>
</evidence>
<keyword evidence="2" id="KW-0472">Membrane</keyword>
<feature type="region of interest" description="Disordered" evidence="1">
    <location>
        <begin position="33"/>
        <end position="55"/>
    </location>
</feature>
<sequence>MEGSAKFHIVLVSSIHQLIKAIKAIIGSDPQEDLYQGAHPSQGRSRAAGPLTHIDDDNSHRNFSYFDIYTTNNFDDDTMKFLTLAGFFLLLVAGTMTAVDAATEAEQACGFARKIGSPCTIKLDGQHSIPGTCQKKAGLKLFRHRTCIPNNMAGSTSSSTAAGAPPPASATSSPDTGSTSTGAGAGDGTYG</sequence>
<keyword evidence="2" id="KW-1133">Transmembrane helix</keyword>
<protein>
    <recommendedName>
        <fullName evidence="5">CBM1 domain-containing protein</fullName>
    </recommendedName>
</protein>
<accession>A0ABQ8VA87</accession>
<dbReference type="EMBL" id="JANVFT010000056">
    <property type="protein sequence ID" value="KAJ4483137.1"/>
    <property type="molecule type" value="Genomic_DNA"/>
</dbReference>
<evidence type="ECO:0000313" key="3">
    <source>
        <dbReference type="EMBL" id="KAJ4483137.1"/>
    </source>
</evidence>
<feature type="transmembrane region" description="Helical" evidence="2">
    <location>
        <begin position="81"/>
        <end position="99"/>
    </location>
</feature>
<feature type="region of interest" description="Disordered" evidence="1">
    <location>
        <begin position="153"/>
        <end position="191"/>
    </location>
</feature>
<feature type="compositionally biased region" description="Low complexity" evidence="1">
    <location>
        <begin position="153"/>
        <end position="182"/>
    </location>
</feature>
<keyword evidence="2" id="KW-0812">Transmembrane</keyword>